<protein>
    <submittedName>
        <fullName evidence="9">Oxidoreductase</fullName>
    </submittedName>
</protein>
<dbReference type="Proteomes" id="UP000285523">
    <property type="component" value="Unassembled WGS sequence"/>
</dbReference>
<accession>A0A418V0P4</accession>
<dbReference type="PANTHER" id="PTHR47354">
    <property type="entry name" value="NADH OXIDOREDUCTASE HCR"/>
    <property type="match status" value="1"/>
</dbReference>
<reference evidence="9 10" key="1">
    <citation type="submission" date="2018-09" db="EMBL/GenBank/DDBJ databases">
        <title>Draft genome sequence of Rhodopseudomonas palustris 2.1.18.</title>
        <authorList>
            <person name="Robertson S.L."/>
            <person name="Meyer T.E."/>
            <person name="Kyndt J.A."/>
        </authorList>
    </citation>
    <scope>NUCLEOTIDE SEQUENCE [LARGE SCALE GENOMIC DNA]</scope>
    <source>
        <strain evidence="9 10">2.1.18</strain>
    </source>
</reference>
<keyword evidence="5" id="KW-0408">Iron</keyword>
<dbReference type="PROSITE" id="PS51085">
    <property type="entry name" value="2FE2S_FER_2"/>
    <property type="match status" value="1"/>
</dbReference>
<dbReference type="EMBL" id="QYYD01000024">
    <property type="protein sequence ID" value="RJF69407.1"/>
    <property type="molecule type" value="Genomic_DNA"/>
</dbReference>
<dbReference type="SUPFAM" id="SSF63380">
    <property type="entry name" value="Riboflavin synthase domain-like"/>
    <property type="match status" value="1"/>
</dbReference>
<feature type="domain" description="FAD-binding FR-type" evidence="8">
    <location>
        <begin position="13"/>
        <end position="117"/>
    </location>
</feature>
<evidence type="ECO:0000256" key="2">
    <source>
        <dbReference type="ARBA" id="ARBA00022714"/>
    </source>
</evidence>
<dbReference type="InterPro" id="IPR012675">
    <property type="entry name" value="Beta-grasp_dom_sf"/>
</dbReference>
<dbReference type="RefSeq" id="WP_119858473.1">
    <property type="nucleotide sequence ID" value="NZ_QYYD01000024.1"/>
</dbReference>
<dbReference type="SUPFAM" id="SSF54292">
    <property type="entry name" value="2Fe-2S ferredoxin-like"/>
    <property type="match status" value="1"/>
</dbReference>
<keyword evidence="4" id="KW-0560">Oxidoreductase</keyword>
<feature type="domain" description="2Fe-2S ferredoxin-type" evidence="7">
    <location>
        <begin position="247"/>
        <end position="332"/>
    </location>
</feature>
<dbReference type="Gene3D" id="3.10.20.30">
    <property type="match status" value="1"/>
</dbReference>
<dbReference type="PRINTS" id="PR00409">
    <property type="entry name" value="PHDIOXRDTASE"/>
</dbReference>
<dbReference type="InterPro" id="IPR001041">
    <property type="entry name" value="2Fe-2S_ferredoxin-type"/>
</dbReference>
<proteinExistence type="predicted"/>
<dbReference type="PROSITE" id="PS00197">
    <property type="entry name" value="2FE2S_FER_1"/>
    <property type="match status" value="1"/>
</dbReference>
<evidence type="ECO:0000259" key="8">
    <source>
        <dbReference type="PROSITE" id="PS51384"/>
    </source>
</evidence>
<evidence type="ECO:0000259" key="7">
    <source>
        <dbReference type="PROSITE" id="PS51085"/>
    </source>
</evidence>
<dbReference type="CDD" id="cd06185">
    <property type="entry name" value="PDR_like"/>
    <property type="match status" value="1"/>
</dbReference>
<evidence type="ECO:0000256" key="4">
    <source>
        <dbReference type="ARBA" id="ARBA00023002"/>
    </source>
</evidence>
<dbReference type="OrthoDB" id="9792185at2"/>
<sequence length="332" mass="35689">MSVPEVQPIAAGRADRLIDVTVVRRVNAGDGIVIIELAPADGSPMPCFEPGAHIDVHISPKIVRQYSLCGDPADTSTYRLGIKLETESRGGSLAIHRDLEAGDRLTIGEPRNNFPLVRSARRSVLIGGGIGVTPLLAMAADLERRGADFELHYCARSRAAAAFWPELQRSRYAPKVRLHLDNGDGGQRFAVERDIPSATADEHLYVCGPAPFIESVLAEARRKGWPEGRLHHEAFTAAGVTEGGEEFDVTAVRSGVTVRVLSDQTIAAALLAAGVDVPLSCEQGVCGTCLIDVIEGVPDHRDAYQTESEWAANDRIAVCCSRARSARLVLDI</sequence>
<dbReference type="CDD" id="cd00207">
    <property type="entry name" value="fer2"/>
    <property type="match status" value="1"/>
</dbReference>
<evidence type="ECO:0000256" key="6">
    <source>
        <dbReference type="ARBA" id="ARBA00023014"/>
    </source>
</evidence>
<dbReference type="PANTHER" id="PTHR47354:SF1">
    <property type="entry name" value="CARNITINE MONOOXYGENASE REDUCTASE SUBUNIT"/>
    <property type="match status" value="1"/>
</dbReference>
<name>A0A418V0P4_RHOPL</name>
<gene>
    <name evidence="9" type="ORF">D4Q52_20715</name>
</gene>
<dbReference type="InterPro" id="IPR050415">
    <property type="entry name" value="MRET"/>
</dbReference>
<keyword evidence="6" id="KW-0411">Iron-sulfur</keyword>
<dbReference type="GO" id="GO:0051537">
    <property type="term" value="F:2 iron, 2 sulfur cluster binding"/>
    <property type="evidence" value="ECO:0007669"/>
    <property type="project" value="UniProtKB-KW"/>
</dbReference>
<dbReference type="Pfam" id="PF00111">
    <property type="entry name" value="Fer2"/>
    <property type="match status" value="1"/>
</dbReference>
<dbReference type="PROSITE" id="PS51384">
    <property type="entry name" value="FAD_FR"/>
    <property type="match status" value="1"/>
</dbReference>
<dbReference type="Gene3D" id="2.40.30.10">
    <property type="entry name" value="Translation factors"/>
    <property type="match status" value="1"/>
</dbReference>
<dbReference type="GO" id="GO:0016491">
    <property type="term" value="F:oxidoreductase activity"/>
    <property type="evidence" value="ECO:0007669"/>
    <property type="project" value="UniProtKB-KW"/>
</dbReference>
<dbReference type="SUPFAM" id="SSF52343">
    <property type="entry name" value="Ferredoxin reductase-like, C-terminal NADP-linked domain"/>
    <property type="match status" value="1"/>
</dbReference>
<dbReference type="Gene3D" id="3.40.50.80">
    <property type="entry name" value="Nucleotide-binding domain of ferredoxin-NADP reductase (FNR) module"/>
    <property type="match status" value="1"/>
</dbReference>
<keyword evidence="2" id="KW-0001">2Fe-2S</keyword>
<dbReference type="GO" id="GO:0046872">
    <property type="term" value="F:metal ion binding"/>
    <property type="evidence" value="ECO:0007669"/>
    <property type="project" value="UniProtKB-KW"/>
</dbReference>
<dbReference type="InterPro" id="IPR006058">
    <property type="entry name" value="2Fe2S_fd_BS"/>
</dbReference>
<evidence type="ECO:0000256" key="5">
    <source>
        <dbReference type="ARBA" id="ARBA00023004"/>
    </source>
</evidence>
<keyword evidence="1" id="KW-0285">Flavoprotein</keyword>
<dbReference type="InterPro" id="IPR017927">
    <property type="entry name" value="FAD-bd_FR_type"/>
</dbReference>
<comment type="caution">
    <text evidence="9">The sequence shown here is derived from an EMBL/GenBank/DDBJ whole genome shotgun (WGS) entry which is preliminary data.</text>
</comment>
<dbReference type="InterPro" id="IPR039261">
    <property type="entry name" value="FNR_nucleotide-bd"/>
</dbReference>
<keyword evidence="3" id="KW-0479">Metal-binding</keyword>
<evidence type="ECO:0000256" key="3">
    <source>
        <dbReference type="ARBA" id="ARBA00022723"/>
    </source>
</evidence>
<dbReference type="InterPro" id="IPR036010">
    <property type="entry name" value="2Fe-2S_ferredoxin-like_sf"/>
</dbReference>
<dbReference type="AlphaFoldDB" id="A0A418V0P4"/>
<dbReference type="InterPro" id="IPR017938">
    <property type="entry name" value="Riboflavin_synthase-like_b-brl"/>
</dbReference>
<organism evidence="9 10">
    <name type="scientific">Rhodopseudomonas palustris</name>
    <dbReference type="NCBI Taxonomy" id="1076"/>
    <lineage>
        <taxon>Bacteria</taxon>
        <taxon>Pseudomonadati</taxon>
        <taxon>Pseudomonadota</taxon>
        <taxon>Alphaproteobacteria</taxon>
        <taxon>Hyphomicrobiales</taxon>
        <taxon>Nitrobacteraceae</taxon>
        <taxon>Rhodopseudomonas</taxon>
    </lineage>
</organism>
<evidence type="ECO:0000313" key="9">
    <source>
        <dbReference type="EMBL" id="RJF69407.1"/>
    </source>
</evidence>
<evidence type="ECO:0000313" key="10">
    <source>
        <dbReference type="Proteomes" id="UP000285523"/>
    </source>
</evidence>
<evidence type="ECO:0000256" key="1">
    <source>
        <dbReference type="ARBA" id="ARBA00022630"/>
    </source>
</evidence>